<dbReference type="InterPro" id="IPR036505">
    <property type="entry name" value="Amidase/PGRP_sf"/>
</dbReference>
<dbReference type="CDD" id="cd14488">
    <property type="entry name" value="CBM6-CBM35-CBM36_like_2"/>
    <property type="match status" value="1"/>
</dbReference>
<evidence type="ECO:0000256" key="4">
    <source>
        <dbReference type="ARBA" id="ARBA00023316"/>
    </source>
</evidence>
<keyword evidence="4" id="KW-0961">Cell wall biogenesis/degradation</keyword>
<comment type="catalytic activity">
    <reaction evidence="1">
        <text>Hydrolyzes the link between N-acetylmuramoyl residues and L-amino acid residues in certain cell-wall glycopeptides.</text>
        <dbReference type="EC" id="3.5.1.28"/>
    </reaction>
</comment>
<dbReference type="Gene3D" id="1.10.530.10">
    <property type="match status" value="1"/>
</dbReference>
<feature type="domain" description="N-acetylmuramoyl-L-alanine amidase" evidence="5">
    <location>
        <begin position="222"/>
        <end position="370"/>
    </location>
</feature>
<organism evidence="6">
    <name type="scientific">uncultured Gemmatimonadaceae bacterium</name>
    <dbReference type="NCBI Taxonomy" id="246130"/>
    <lineage>
        <taxon>Bacteria</taxon>
        <taxon>Pseudomonadati</taxon>
        <taxon>Gemmatimonadota</taxon>
        <taxon>Gemmatimonadia</taxon>
        <taxon>Gemmatimonadales</taxon>
        <taxon>Gemmatimonadaceae</taxon>
        <taxon>environmental samples</taxon>
    </lineage>
</organism>
<dbReference type="Pfam" id="PF01510">
    <property type="entry name" value="Amidase_2"/>
    <property type="match status" value="1"/>
</dbReference>
<gene>
    <name evidence="6" type="ORF">AVDCRST_MAG11-2565</name>
</gene>
<dbReference type="EC" id="3.5.1.28" evidence="2"/>
<dbReference type="CDD" id="cd06583">
    <property type="entry name" value="PGRP"/>
    <property type="match status" value="1"/>
</dbReference>
<dbReference type="SUPFAM" id="SSF55846">
    <property type="entry name" value="N-acetylmuramoyl-L-alanine amidase-like"/>
    <property type="match status" value="1"/>
</dbReference>
<dbReference type="InterPro" id="IPR023346">
    <property type="entry name" value="Lysozyme-like_dom_sf"/>
</dbReference>
<keyword evidence="3 6" id="KW-0378">Hydrolase</keyword>
<sequence>MRPSFPFRLALVAGVCALAGCDEVQRIAAPPGGTPPVATAAGARLDPVFERAGAEFGVPAVLLKAIAYTETRFEMVRGEEEFPGVAAAYGVMALRGARLERGATLAGVGVDAARTDVESNVRAAAALLRAFADESGLADRANAGAWAAAVARFSGIADAGAQAEYVHDEVYAALNAGVIAQTADGGVVASIVAAAVQPLFAAPARAASAPDYPVRSTVWRPSPNHNARPAGEAGRVTMVVIHDCEGSYRSCVGTLLEPSRQASAHYVVNERGTEIAQLVRERDRAWHTAASYDCARANAVECARTGTSTNDFTIGIEHAGFASQRVWPAAQLEASARLACDVATEHGIPRDRQHFVGHGQLQPYNRSDPGPNWPWGDYLGRIAAACGGGEVIVDSNNENNDRARGYLELSESWSVSSNVAGYYGTGYYHAPAKAVSDGATFWVHLSAPATKTVDAWWAAAPDRTTAAPFVVYDAAGTRVGAATANQQANGGRWNTLGRFALTAGWNRVVLSRWTDAGGVVIADAVRVR</sequence>
<dbReference type="InterPro" id="IPR033803">
    <property type="entry name" value="CBD-like_Golvesin-Xly"/>
</dbReference>
<dbReference type="PROSITE" id="PS51257">
    <property type="entry name" value="PROKAR_LIPOPROTEIN"/>
    <property type="match status" value="1"/>
</dbReference>
<dbReference type="SMART" id="SM00644">
    <property type="entry name" value="Ami_2"/>
    <property type="match status" value="1"/>
</dbReference>
<dbReference type="SUPFAM" id="SSF53955">
    <property type="entry name" value="Lysozyme-like"/>
    <property type="match status" value="1"/>
</dbReference>
<dbReference type="GO" id="GO:0009254">
    <property type="term" value="P:peptidoglycan turnover"/>
    <property type="evidence" value="ECO:0007669"/>
    <property type="project" value="TreeGrafter"/>
</dbReference>
<evidence type="ECO:0000313" key="6">
    <source>
        <dbReference type="EMBL" id="CAA9333063.1"/>
    </source>
</evidence>
<dbReference type="InterPro" id="IPR002502">
    <property type="entry name" value="Amidase_domain"/>
</dbReference>
<dbReference type="PANTHER" id="PTHR30417:SF1">
    <property type="entry name" value="N-ACETYLMURAMOYL-L-ALANINE AMIDASE AMID"/>
    <property type="match status" value="1"/>
</dbReference>
<dbReference type="Gene3D" id="3.40.80.10">
    <property type="entry name" value="Peptidoglycan recognition protein-like"/>
    <property type="match status" value="1"/>
</dbReference>
<dbReference type="InterPro" id="IPR051206">
    <property type="entry name" value="NAMLAA_amidase_2"/>
</dbReference>
<dbReference type="GO" id="GO:0008745">
    <property type="term" value="F:N-acetylmuramoyl-L-alanine amidase activity"/>
    <property type="evidence" value="ECO:0007669"/>
    <property type="project" value="UniProtKB-EC"/>
</dbReference>
<dbReference type="PANTHER" id="PTHR30417">
    <property type="entry name" value="N-ACETYLMURAMOYL-L-ALANINE AMIDASE AMID"/>
    <property type="match status" value="1"/>
</dbReference>
<accession>A0A6J4LH47</accession>
<dbReference type="GO" id="GO:0009253">
    <property type="term" value="P:peptidoglycan catabolic process"/>
    <property type="evidence" value="ECO:0007669"/>
    <property type="project" value="InterPro"/>
</dbReference>
<evidence type="ECO:0000256" key="2">
    <source>
        <dbReference type="ARBA" id="ARBA00011901"/>
    </source>
</evidence>
<reference evidence="6" key="1">
    <citation type="submission" date="2020-02" db="EMBL/GenBank/DDBJ databases">
        <authorList>
            <person name="Meier V. D."/>
        </authorList>
    </citation>
    <scope>NUCLEOTIDE SEQUENCE</scope>
    <source>
        <strain evidence="6">AVDCRST_MAG11</strain>
    </source>
</reference>
<evidence type="ECO:0000256" key="3">
    <source>
        <dbReference type="ARBA" id="ARBA00022801"/>
    </source>
</evidence>
<evidence type="ECO:0000256" key="1">
    <source>
        <dbReference type="ARBA" id="ARBA00001561"/>
    </source>
</evidence>
<dbReference type="Pfam" id="PF25275">
    <property type="entry name" value="Golvesin_C"/>
    <property type="match status" value="1"/>
</dbReference>
<dbReference type="AlphaFoldDB" id="A0A6J4LH47"/>
<proteinExistence type="predicted"/>
<name>A0A6J4LH47_9BACT</name>
<dbReference type="GO" id="GO:0071555">
    <property type="term" value="P:cell wall organization"/>
    <property type="evidence" value="ECO:0007669"/>
    <property type="project" value="UniProtKB-KW"/>
</dbReference>
<evidence type="ECO:0000259" key="5">
    <source>
        <dbReference type="SMART" id="SM00644"/>
    </source>
</evidence>
<dbReference type="EMBL" id="CADCTU010000573">
    <property type="protein sequence ID" value="CAA9333063.1"/>
    <property type="molecule type" value="Genomic_DNA"/>
</dbReference>
<protein>
    <recommendedName>
        <fullName evidence="2">N-acetylmuramoyl-L-alanine amidase</fullName>
        <ecNumber evidence="2">3.5.1.28</ecNumber>
    </recommendedName>
</protein>